<reference evidence="2" key="1">
    <citation type="journal article" date="2009" name="Intervirology">
        <title>Unique sequence characteristics of genes in the leftmost region of unique long region in duck enteritis virus.</title>
        <authorList>
            <person name="Liu X."/>
            <person name="Liu S."/>
            <person name="Li H."/>
            <person name="Han Z."/>
            <person name="Shao Y."/>
            <person name="Kong X."/>
        </authorList>
    </citation>
    <scope>NUCLEOTIDE SEQUENCE</scope>
    <source>
        <strain evidence="2">DEV clone-03 vaccine</strain>
    </source>
</reference>
<evidence type="ECO:0000256" key="1">
    <source>
        <dbReference type="SAM" id="Phobius"/>
    </source>
</evidence>
<dbReference type="EMBL" id="FJ932653">
    <property type="protein sequence ID" value="ACR24653.1"/>
    <property type="molecule type" value="Genomic_DNA"/>
</dbReference>
<evidence type="ECO:0000313" key="2">
    <source>
        <dbReference type="EMBL" id="ACR24653.1"/>
    </source>
</evidence>
<keyword evidence="1" id="KW-1133">Transmembrane helix</keyword>
<proteinExistence type="predicted"/>
<feature type="transmembrane region" description="Helical" evidence="1">
    <location>
        <begin position="15"/>
        <end position="34"/>
    </location>
</feature>
<protein>
    <submittedName>
        <fullName evidence="2">ORF1</fullName>
    </submittedName>
</protein>
<dbReference type="EMBL" id="HQ009801">
    <property type="protein sequence ID" value="ADU04064.1"/>
    <property type="molecule type" value="Genomic_DNA"/>
</dbReference>
<name>C4PEF3_9ALPH</name>
<evidence type="ECO:0000313" key="3">
    <source>
        <dbReference type="EMBL" id="ADU04064.1"/>
    </source>
</evidence>
<sequence length="81" mass="9471">MNFGGLVIFVTNIPLRTYIVFRLLTLIGMGWMVWRQLRWSIHLITIHAISKQPTNSTNNFLARPYSRPSLLNKNYKTGCIY</sequence>
<keyword evidence="1" id="KW-0812">Transmembrane</keyword>
<accession>C4PEF3</accession>
<keyword evidence="1" id="KW-0472">Membrane</keyword>
<reference evidence="3" key="2">
    <citation type="journal article" date="2011" name="Virol. J.">
        <title>Different linkages in the long and short regions of the genomes of duck enteritis virus Clone-03 and VAC Strains.</title>
        <authorList>
            <person name="Liu X."/>
            <person name="Han Z."/>
            <person name="Shao Y."/>
            <person name="Li Y."/>
            <person name="Li H."/>
            <person name="Kong X."/>
            <person name="Liu S."/>
        </authorList>
    </citation>
    <scope>NUCLEOTIDE SEQUENCE</scope>
    <source>
        <strain evidence="3">DEV clone-03</strain>
    </source>
</reference>
<organism evidence="2">
    <name type="scientific">anatid alphaherpesvirus 1</name>
    <dbReference type="NCBI Taxonomy" id="104388"/>
    <lineage>
        <taxon>Viruses</taxon>
        <taxon>Duplodnaviria</taxon>
        <taxon>Heunggongvirae</taxon>
        <taxon>Peploviricota</taxon>
        <taxon>Herviviricetes</taxon>
        <taxon>Herpesvirales</taxon>
        <taxon>Orthoherpesviridae</taxon>
        <taxon>Alphaherpesvirinae</taxon>
        <taxon>Mardivirus</taxon>
        <taxon>Mardivirus anatidalpha1</taxon>
    </lineage>
</organism>